<keyword evidence="5" id="KW-0677">Repeat</keyword>
<evidence type="ECO:0000256" key="3">
    <source>
        <dbReference type="ARBA" id="ARBA00022679"/>
    </source>
</evidence>
<sequence length="412" mass="46609">MEHDLDLLMALSESMDRSGQGKQPARSPSPAESSHWRSPSPAPSDSSDDLVLYRGRNNPRGRTSKQAVKSRRHISTQEKLDRELAQAIQREEEGRATSYASSSRTRHVPGAFDPPTFASSSSTFASSSSTSPRELHSNNPFSRKKSLHSEPSIDLRDVPLSKAPSPRALDPDELLARQLQEEENRGVPKHASRPQEDTDLALAIQLANEENQRLRELNAAPKKRECAVCAESYPIPDLPSLMNCEHEPQVCNECYQGWIASELNSKSWKEIKCPEEGCKQILCHAEVQEYATSEVYAKFDALSAREALNDDPNFRWCRGPNCKSGQIHESDVSGNIFVCVDCGFKVCTVHEGVWHEGETCEEYNYRTSGRKRRTRRRKKKRLRRRLPRSRRNVRERRGSVGGILRRMMVAIT</sequence>
<evidence type="ECO:0000256" key="2">
    <source>
        <dbReference type="ARBA" id="ARBA00012251"/>
    </source>
</evidence>
<protein>
    <recommendedName>
        <fullName evidence="2">RBR-type E3 ubiquitin transferase</fullName>
        <ecNumber evidence="2">2.3.2.31</ecNumber>
    </recommendedName>
</protein>
<dbReference type="InterPro" id="IPR013083">
    <property type="entry name" value="Znf_RING/FYVE/PHD"/>
</dbReference>
<evidence type="ECO:0000259" key="11">
    <source>
        <dbReference type="PROSITE" id="PS50089"/>
    </source>
</evidence>
<dbReference type="Pfam" id="PF01485">
    <property type="entry name" value="IBR"/>
    <property type="match status" value="1"/>
</dbReference>
<feature type="compositionally biased region" description="Basic residues" evidence="10">
    <location>
        <begin position="57"/>
        <end position="74"/>
    </location>
</feature>
<evidence type="ECO:0000313" key="14">
    <source>
        <dbReference type="Proteomes" id="UP000799750"/>
    </source>
</evidence>
<keyword evidence="3" id="KW-0808">Transferase</keyword>
<dbReference type="GO" id="GO:0061630">
    <property type="term" value="F:ubiquitin protein ligase activity"/>
    <property type="evidence" value="ECO:0007669"/>
    <property type="project" value="UniProtKB-EC"/>
</dbReference>
<dbReference type="Proteomes" id="UP000799750">
    <property type="component" value="Unassembled WGS sequence"/>
</dbReference>
<feature type="compositionally biased region" description="Low complexity" evidence="10">
    <location>
        <begin position="111"/>
        <end position="132"/>
    </location>
</feature>
<dbReference type="SMART" id="SM00647">
    <property type="entry name" value="IBR"/>
    <property type="match status" value="1"/>
</dbReference>
<feature type="domain" description="RING-type" evidence="11">
    <location>
        <begin position="226"/>
        <end position="274"/>
    </location>
</feature>
<dbReference type="InterPro" id="IPR001841">
    <property type="entry name" value="Znf_RING"/>
</dbReference>
<dbReference type="PROSITE" id="PS51873">
    <property type="entry name" value="TRIAD"/>
    <property type="match status" value="1"/>
</dbReference>
<feature type="region of interest" description="Disordered" evidence="10">
    <location>
        <begin position="1"/>
        <end position="170"/>
    </location>
</feature>
<feature type="compositionally biased region" description="Basic and acidic residues" evidence="10">
    <location>
        <begin position="75"/>
        <end position="95"/>
    </location>
</feature>
<evidence type="ECO:0000256" key="6">
    <source>
        <dbReference type="ARBA" id="ARBA00022771"/>
    </source>
</evidence>
<dbReference type="GO" id="GO:0008270">
    <property type="term" value="F:zinc ion binding"/>
    <property type="evidence" value="ECO:0007669"/>
    <property type="project" value="UniProtKB-KW"/>
</dbReference>
<dbReference type="Gene3D" id="3.30.40.10">
    <property type="entry name" value="Zinc/RING finger domain, C3HC4 (zinc finger)"/>
    <property type="match status" value="1"/>
</dbReference>
<keyword evidence="8" id="KW-0862">Zinc</keyword>
<feature type="region of interest" description="Disordered" evidence="10">
    <location>
        <begin position="371"/>
        <end position="398"/>
    </location>
</feature>
<comment type="catalytic activity">
    <reaction evidence="1">
        <text>[E2 ubiquitin-conjugating enzyme]-S-ubiquitinyl-L-cysteine + [acceptor protein]-L-lysine = [E2 ubiquitin-conjugating enzyme]-L-cysteine + [acceptor protein]-N(6)-ubiquitinyl-L-lysine.</text>
        <dbReference type="EC" id="2.3.2.31"/>
    </reaction>
</comment>
<evidence type="ECO:0000313" key="13">
    <source>
        <dbReference type="EMBL" id="KAF2489028.1"/>
    </source>
</evidence>
<feature type="domain" description="RING-type" evidence="12">
    <location>
        <begin position="222"/>
        <end position="412"/>
    </location>
</feature>
<dbReference type="GO" id="GO:0016567">
    <property type="term" value="P:protein ubiquitination"/>
    <property type="evidence" value="ECO:0007669"/>
    <property type="project" value="InterPro"/>
</dbReference>
<evidence type="ECO:0000256" key="1">
    <source>
        <dbReference type="ARBA" id="ARBA00001798"/>
    </source>
</evidence>
<evidence type="ECO:0000256" key="7">
    <source>
        <dbReference type="ARBA" id="ARBA00022786"/>
    </source>
</evidence>
<gene>
    <name evidence="13" type="ORF">BU16DRAFT_221230</name>
</gene>
<dbReference type="PANTHER" id="PTHR11685">
    <property type="entry name" value="RBR FAMILY RING FINGER AND IBR DOMAIN-CONTAINING"/>
    <property type="match status" value="1"/>
</dbReference>
<evidence type="ECO:0000256" key="5">
    <source>
        <dbReference type="ARBA" id="ARBA00022737"/>
    </source>
</evidence>
<name>A0A6A6Q9C1_9PEZI</name>
<dbReference type="InterPro" id="IPR002867">
    <property type="entry name" value="IBR_dom"/>
</dbReference>
<evidence type="ECO:0000256" key="10">
    <source>
        <dbReference type="SAM" id="MobiDB-lite"/>
    </source>
</evidence>
<evidence type="ECO:0000256" key="9">
    <source>
        <dbReference type="PROSITE-ProRule" id="PRU00175"/>
    </source>
</evidence>
<dbReference type="InterPro" id="IPR031127">
    <property type="entry name" value="E3_UB_ligase_RBR"/>
</dbReference>
<dbReference type="EC" id="2.3.2.31" evidence="2"/>
<dbReference type="SUPFAM" id="SSF57850">
    <property type="entry name" value="RING/U-box"/>
    <property type="match status" value="2"/>
</dbReference>
<feature type="compositionally biased region" description="Basic and acidic residues" evidence="10">
    <location>
        <begin position="147"/>
        <end position="159"/>
    </location>
</feature>
<proteinExistence type="predicted"/>
<dbReference type="CDD" id="cd20335">
    <property type="entry name" value="BRcat_RBR"/>
    <property type="match status" value="1"/>
</dbReference>
<evidence type="ECO:0000256" key="8">
    <source>
        <dbReference type="ARBA" id="ARBA00022833"/>
    </source>
</evidence>
<evidence type="ECO:0000259" key="12">
    <source>
        <dbReference type="PROSITE" id="PS51873"/>
    </source>
</evidence>
<keyword evidence="7" id="KW-0833">Ubl conjugation pathway</keyword>
<keyword evidence="6 9" id="KW-0863">Zinc-finger</keyword>
<keyword evidence="14" id="KW-1185">Reference proteome</keyword>
<keyword evidence="4" id="KW-0479">Metal-binding</keyword>
<dbReference type="EMBL" id="MU004200">
    <property type="protein sequence ID" value="KAF2489028.1"/>
    <property type="molecule type" value="Genomic_DNA"/>
</dbReference>
<dbReference type="OrthoDB" id="1431934at2759"/>
<evidence type="ECO:0000256" key="4">
    <source>
        <dbReference type="ARBA" id="ARBA00022723"/>
    </source>
</evidence>
<dbReference type="AlphaFoldDB" id="A0A6A6Q9C1"/>
<feature type="compositionally biased region" description="Basic residues" evidence="10">
    <location>
        <begin position="371"/>
        <end position="394"/>
    </location>
</feature>
<dbReference type="InterPro" id="IPR044066">
    <property type="entry name" value="TRIAD_supradom"/>
</dbReference>
<accession>A0A6A6Q9C1</accession>
<dbReference type="PROSITE" id="PS50089">
    <property type="entry name" value="ZF_RING_2"/>
    <property type="match status" value="1"/>
</dbReference>
<reference evidence="13" key="1">
    <citation type="journal article" date="2020" name="Stud. Mycol.">
        <title>101 Dothideomycetes genomes: a test case for predicting lifestyles and emergence of pathogens.</title>
        <authorList>
            <person name="Haridas S."/>
            <person name="Albert R."/>
            <person name="Binder M."/>
            <person name="Bloem J."/>
            <person name="Labutti K."/>
            <person name="Salamov A."/>
            <person name="Andreopoulos B."/>
            <person name="Baker S."/>
            <person name="Barry K."/>
            <person name="Bills G."/>
            <person name="Bluhm B."/>
            <person name="Cannon C."/>
            <person name="Castanera R."/>
            <person name="Culley D."/>
            <person name="Daum C."/>
            <person name="Ezra D."/>
            <person name="Gonzalez J."/>
            <person name="Henrissat B."/>
            <person name="Kuo A."/>
            <person name="Liang C."/>
            <person name="Lipzen A."/>
            <person name="Lutzoni F."/>
            <person name="Magnuson J."/>
            <person name="Mondo S."/>
            <person name="Nolan M."/>
            <person name="Ohm R."/>
            <person name="Pangilinan J."/>
            <person name="Park H.-J."/>
            <person name="Ramirez L."/>
            <person name="Alfaro M."/>
            <person name="Sun H."/>
            <person name="Tritt A."/>
            <person name="Yoshinaga Y."/>
            <person name="Zwiers L.-H."/>
            <person name="Turgeon B."/>
            <person name="Goodwin S."/>
            <person name="Spatafora J."/>
            <person name="Crous P."/>
            <person name="Grigoriev I."/>
        </authorList>
    </citation>
    <scope>NUCLEOTIDE SEQUENCE</scope>
    <source>
        <strain evidence="13">CBS 269.34</strain>
    </source>
</reference>
<organism evidence="13 14">
    <name type="scientific">Lophium mytilinum</name>
    <dbReference type="NCBI Taxonomy" id="390894"/>
    <lineage>
        <taxon>Eukaryota</taxon>
        <taxon>Fungi</taxon>
        <taxon>Dikarya</taxon>
        <taxon>Ascomycota</taxon>
        <taxon>Pezizomycotina</taxon>
        <taxon>Dothideomycetes</taxon>
        <taxon>Pleosporomycetidae</taxon>
        <taxon>Mytilinidiales</taxon>
        <taxon>Mytilinidiaceae</taxon>
        <taxon>Lophium</taxon>
    </lineage>
</organism>